<reference evidence="7" key="2">
    <citation type="submission" date="2020-09" db="EMBL/GenBank/DDBJ databases">
        <authorList>
            <person name="Sun Q."/>
            <person name="Zhou Y."/>
        </authorList>
    </citation>
    <scope>NUCLEOTIDE SEQUENCE</scope>
    <source>
        <strain evidence="7">CGMCC 4.3508</strain>
    </source>
</reference>
<keyword evidence="4" id="KW-0274">FAD</keyword>
<dbReference type="EMBL" id="BMMH01000048">
    <property type="protein sequence ID" value="GGL47161.1"/>
    <property type="molecule type" value="Genomic_DNA"/>
</dbReference>
<accession>A0A917S0V2</accession>
<sequence length="423" mass="44740">MLLPGDTGFDQARLPFNLAVDQSVAAVAEVADAADAAALVRFARRTRATISVQPSGHGASGEVEDTILVRTKRLDEVRVDPVARSARVGAGVSWGRLQEAVAPHGLTGLAGSSPVVGVVGYMLGGGLSWFGRKHGWAADSITAFEVIDANGDLARVTADSDADLFWALRGGGGDFALVTAVELDLYPAPALYGGRMLWPVDRAPRVLEAFRTITASAVDELSVWLNLLDPPGPRPPLVGVDIAYLGEAAVGDALLREFDSIGGRISDNRRPLPMTELGTIAAEPTKPGRSQGHTQLLARLDGDTAEELLARPIDPLLIVQIRHLGGAFAGPSDTPAGAIAEPYQITFQGLPTAPEAAAAIRTRVQDFRTALDARLSNRTPFTFLAPGQSAADAFTPGALTRLRDIKRRVDPDHIFRSNYSVLA</sequence>
<keyword evidence="5" id="KW-0560">Oxidoreductase</keyword>
<dbReference type="GO" id="GO:0016491">
    <property type="term" value="F:oxidoreductase activity"/>
    <property type="evidence" value="ECO:0007669"/>
    <property type="project" value="UniProtKB-KW"/>
</dbReference>
<dbReference type="Pfam" id="PF01565">
    <property type="entry name" value="FAD_binding_4"/>
    <property type="match status" value="1"/>
</dbReference>
<feature type="domain" description="FAD-binding PCMH-type" evidence="6">
    <location>
        <begin position="20"/>
        <end position="188"/>
    </location>
</feature>
<comment type="cofactor">
    <cofactor evidence="1">
        <name>FAD</name>
        <dbReference type="ChEBI" id="CHEBI:57692"/>
    </cofactor>
</comment>
<gene>
    <name evidence="7" type="ORF">GCM10011588_72550</name>
</gene>
<evidence type="ECO:0000256" key="1">
    <source>
        <dbReference type="ARBA" id="ARBA00001974"/>
    </source>
</evidence>
<dbReference type="InterPro" id="IPR016166">
    <property type="entry name" value="FAD-bd_PCMH"/>
</dbReference>
<keyword evidence="8" id="KW-1185">Reference proteome</keyword>
<evidence type="ECO:0000256" key="4">
    <source>
        <dbReference type="ARBA" id="ARBA00022827"/>
    </source>
</evidence>
<keyword evidence="3" id="KW-0285">Flavoprotein</keyword>
<dbReference type="InterPro" id="IPR036318">
    <property type="entry name" value="FAD-bd_PCMH-like_sf"/>
</dbReference>
<evidence type="ECO:0000256" key="2">
    <source>
        <dbReference type="ARBA" id="ARBA00005466"/>
    </source>
</evidence>
<dbReference type="Gene3D" id="3.40.462.20">
    <property type="match status" value="1"/>
</dbReference>
<name>A0A917S0V2_9NOCA</name>
<protein>
    <submittedName>
        <fullName evidence="7">Oxidoreductase</fullName>
    </submittedName>
</protein>
<organism evidence="7 8">
    <name type="scientific">Nocardia jinanensis</name>
    <dbReference type="NCBI Taxonomy" id="382504"/>
    <lineage>
        <taxon>Bacteria</taxon>
        <taxon>Bacillati</taxon>
        <taxon>Actinomycetota</taxon>
        <taxon>Actinomycetes</taxon>
        <taxon>Mycobacteriales</taxon>
        <taxon>Nocardiaceae</taxon>
        <taxon>Nocardia</taxon>
    </lineage>
</organism>
<dbReference type="Gene3D" id="3.30.43.10">
    <property type="entry name" value="Uridine Diphospho-n-acetylenolpyruvylglucosamine Reductase, domain 2"/>
    <property type="match status" value="1"/>
</dbReference>
<dbReference type="InterPro" id="IPR050416">
    <property type="entry name" value="FAD-linked_Oxidoreductase"/>
</dbReference>
<evidence type="ECO:0000256" key="5">
    <source>
        <dbReference type="ARBA" id="ARBA00023002"/>
    </source>
</evidence>
<proteinExistence type="inferred from homology"/>
<evidence type="ECO:0000259" key="6">
    <source>
        <dbReference type="PROSITE" id="PS51387"/>
    </source>
</evidence>
<dbReference type="PANTHER" id="PTHR42973:SF39">
    <property type="entry name" value="FAD-BINDING PCMH-TYPE DOMAIN-CONTAINING PROTEIN"/>
    <property type="match status" value="1"/>
</dbReference>
<dbReference type="PANTHER" id="PTHR42973">
    <property type="entry name" value="BINDING OXIDOREDUCTASE, PUTATIVE (AFU_ORTHOLOGUE AFUA_1G17690)-RELATED"/>
    <property type="match status" value="1"/>
</dbReference>
<comment type="caution">
    <text evidence="7">The sequence shown here is derived from an EMBL/GenBank/DDBJ whole genome shotgun (WGS) entry which is preliminary data.</text>
</comment>
<dbReference type="Gene3D" id="3.30.465.10">
    <property type="match status" value="1"/>
</dbReference>
<dbReference type="SUPFAM" id="SSF56176">
    <property type="entry name" value="FAD-binding/transporter-associated domain-like"/>
    <property type="match status" value="1"/>
</dbReference>
<dbReference type="GO" id="GO:0071949">
    <property type="term" value="F:FAD binding"/>
    <property type="evidence" value="ECO:0007669"/>
    <property type="project" value="InterPro"/>
</dbReference>
<dbReference type="InterPro" id="IPR016169">
    <property type="entry name" value="FAD-bd_PCMH_sub2"/>
</dbReference>
<evidence type="ECO:0000313" key="8">
    <source>
        <dbReference type="Proteomes" id="UP000638263"/>
    </source>
</evidence>
<comment type="similarity">
    <text evidence="2">Belongs to the oxygen-dependent FAD-linked oxidoreductase family.</text>
</comment>
<dbReference type="Proteomes" id="UP000638263">
    <property type="component" value="Unassembled WGS sequence"/>
</dbReference>
<dbReference type="PROSITE" id="PS51387">
    <property type="entry name" value="FAD_PCMH"/>
    <property type="match status" value="1"/>
</dbReference>
<dbReference type="InterPro" id="IPR016167">
    <property type="entry name" value="FAD-bd_PCMH_sub1"/>
</dbReference>
<evidence type="ECO:0000313" key="7">
    <source>
        <dbReference type="EMBL" id="GGL47161.1"/>
    </source>
</evidence>
<dbReference type="AlphaFoldDB" id="A0A917S0V2"/>
<reference evidence="7" key="1">
    <citation type="journal article" date="2014" name="Int. J. Syst. Evol. Microbiol.">
        <title>Complete genome sequence of Corynebacterium casei LMG S-19264T (=DSM 44701T), isolated from a smear-ripened cheese.</title>
        <authorList>
            <consortium name="US DOE Joint Genome Institute (JGI-PGF)"/>
            <person name="Walter F."/>
            <person name="Albersmeier A."/>
            <person name="Kalinowski J."/>
            <person name="Ruckert C."/>
        </authorList>
    </citation>
    <scope>NUCLEOTIDE SEQUENCE</scope>
    <source>
        <strain evidence="7">CGMCC 4.3508</strain>
    </source>
</reference>
<dbReference type="InterPro" id="IPR006094">
    <property type="entry name" value="Oxid_FAD_bind_N"/>
</dbReference>
<evidence type="ECO:0000256" key="3">
    <source>
        <dbReference type="ARBA" id="ARBA00022630"/>
    </source>
</evidence>